<dbReference type="AlphaFoldDB" id="A0A1G5EW37"/>
<dbReference type="InterPro" id="IPR047928">
    <property type="entry name" value="Perm_prefix_1"/>
</dbReference>
<dbReference type="EMBL" id="FMUR01000012">
    <property type="protein sequence ID" value="SCY31225.1"/>
    <property type="molecule type" value="Genomic_DNA"/>
</dbReference>
<evidence type="ECO:0000313" key="8">
    <source>
        <dbReference type="Proteomes" id="UP000183047"/>
    </source>
</evidence>
<protein>
    <submittedName>
        <fullName evidence="7">Cell cycle protein</fullName>
    </submittedName>
</protein>
<dbReference type="GO" id="GO:0008360">
    <property type="term" value="P:regulation of cell shape"/>
    <property type="evidence" value="ECO:0007669"/>
    <property type="project" value="UniProtKB-KW"/>
</dbReference>
<gene>
    <name evidence="7" type="ORF">SAMN02910451_02122</name>
</gene>
<feature type="transmembrane region" description="Helical" evidence="6">
    <location>
        <begin position="72"/>
        <end position="95"/>
    </location>
</feature>
<keyword evidence="3" id="KW-0133">Cell shape</keyword>
<feature type="transmembrane region" description="Helical" evidence="6">
    <location>
        <begin position="415"/>
        <end position="439"/>
    </location>
</feature>
<dbReference type="InterPro" id="IPR001182">
    <property type="entry name" value="FtsW/RodA"/>
</dbReference>
<keyword evidence="5 6" id="KW-0472">Membrane</keyword>
<proteinExistence type="predicted"/>
<organism evidence="7 8">
    <name type="scientific">Butyrivibrio hungatei</name>
    <dbReference type="NCBI Taxonomy" id="185008"/>
    <lineage>
        <taxon>Bacteria</taxon>
        <taxon>Bacillati</taxon>
        <taxon>Bacillota</taxon>
        <taxon>Clostridia</taxon>
        <taxon>Lachnospirales</taxon>
        <taxon>Lachnospiraceae</taxon>
        <taxon>Butyrivibrio</taxon>
    </lineage>
</organism>
<evidence type="ECO:0000256" key="4">
    <source>
        <dbReference type="ARBA" id="ARBA00022989"/>
    </source>
</evidence>
<feature type="transmembrane region" description="Helical" evidence="6">
    <location>
        <begin position="352"/>
        <end position="373"/>
    </location>
</feature>
<comment type="subcellular location">
    <subcellularLocation>
        <location evidence="1">Membrane</location>
        <topology evidence="1">Multi-pass membrane protein</topology>
    </subcellularLocation>
</comment>
<keyword evidence="4 6" id="KW-1133">Transmembrane helix</keyword>
<feature type="transmembrane region" description="Helical" evidence="6">
    <location>
        <begin position="223"/>
        <end position="240"/>
    </location>
</feature>
<feature type="transmembrane region" description="Helical" evidence="6">
    <location>
        <begin position="145"/>
        <end position="164"/>
    </location>
</feature>
<keyword evidence="2 6" id="KW-0812">Transmembrane</keyword>
<feature type="transmembrane region" description="Helical" evidence="6">
    <location>
        <begin position="273"/>
        <end position="291"/>
    </location>
</feature>
<evidence type="ECO:0000313" key="7">
    <source>
        <dbReference type="EMBL" id="SCY31225.1"/>
    </source>
</evidence>
<dbReference type="GO" id="GO:0051301">
    <property type="term" value="P:cell division"/>
    <property type="evidence" value="ECO:0007669"/>
    <property type="project" value="InterPro"/>
</dbReference>
<dbReference type="Proteomes" id="UP000183047">
    <property type="component" value="Unassembled WGS sequence"/>
</dbReference>
<dbReference type="RefSeq" id="WP_074462675.1">
    <property type="nucleotide sequence ID" value="NZ_FMUR01000012.1"/>
</dbReference>
<feature type="transmembrane region" description="Helical" evidence="6">
    <location>
        <begin position="115"/>
        <end position="133"/>
    </location>
</feature>
<evidence type="ECO:0000256" key="5">
    <source>
        <dbReference type="ARBA" id="ARBA00023136"/>
    </source>
</evidence>
<feature type="transmembrane region" description="Helical" evidence="6">
    <location>
        <begin position="189"/>
        <end position="211"/>
    </location>
</feature>
<name>A0A1G5EW37_9FIRM</name>
<evidence type="ECO:0000256" key="1">
    <source>
        <dbReference type="ARBA" id="ARBA00004141"/>
    </source>
</evidence>
<keyword evidence="8" id="KW-1185">Reference proteome</keyword>
<dbReference type="Pfam" id="PF01098">
    <property type="entry name" value="FTSW_RODA_SPOVE"/>
    <property type="match status" value="1"/>
</dbReference>
<dbReference type="NCBIfam" id="NF038403">
    <property type="entry name" value="perm_prefix_1"/>
    <property type="match status" value="1"/>
</dbReference>
<evidence type="ECO:0000256" key="6">
    <source>
        <dbReference type="SAM" id="Phobius"/>
    </source>
</evidence>
<evidence type="ECO:0000256" key="2">
    <source>
        <dbReference type="ARBA" id="ARBA00022692"/>
    </source>
</evidence>
<reference evidence="8" key="1">
    <citation type="submission" date="2016-10" db="EMBL/GenBank/DDBJ databases">
        <authorList>
            <person name="Varghese N."/>
            <person name="Submissions S."/>
        </authorList>
    </citation>
    <scope>NUCLEOTIDE SEQUENCE [LARGE SCALE GENOMIC DNA]</scope>
    <source>
        <strain evidence="8">XBD2006</strain>
    </source>
</reference>
<accession>A0A1G5EW37</accession>
<sequence length="467" mass="52171">MEEYIKKLLEQVRFREAHQGIHDELKAHIEDQIEANISDGMDEDTAEKKAVEDMGDPVATGIELDRVHRPQIAWGVIIAAVLVGVIGIIIHTYIAKDKLVIDSISEPPFAADDRYYILFTVLGIGAMFFMYLVDYTTVAKYSKVIATVLVAGYLIAYYGSYKFYRLVADKSELNGEALNYDQLESLMGVLNGCVSVSFALMFLLIPLYAGILYKYRGQSYGGLIKALLWVFVPRLIPFVSTRYYNMRAFIVVGSMLIQLTYAIGKGWIKVRKIPSIISIWLAYVFYLVYFIRTEVGGFIRSGSNEIKTIMDSMKIFGEGKIYTWGGAASMQSRGCVNSPAGSYVLTYISATWGLVIGLAVVMIVAALIVFGFVSMAKSKNQLGQIMGCGCMMWIAVNAIANIVVGFGIVPEFYASFFPFISNNNIVISYVFLGILISVYKYKDAYPQHVDIKARSNKEKRLQSLKDN</sequence>
<dbReference type="OrthoDB" id="9802195at2"/>
<dbReference type="GO" id="GO:0016020">
    <property type="term" value="C:membrane"/>
    <property type="evidence" value="ECO:0007669"/>
    <property type="project" value="UniProtKB-SubCell"/>
</dbReference>
<evidence type="ECO:0000256" key="3">
    <source>
        <dbReference type="ARBA" id="ARBA00022960"/>
    </source>
</evidence>
<feature type="transmembrane region" description="Helical" evidence="6">
    <location>
        <begin position="246"/>
        <end position="264"/>
    </location>
</feature>
<feature type="transmembrane region" description="Helical" evidence="6">
    <location>
        <begin position="385"/>
        <end position="409"/>
    </location>
</feature>